<keyword evidence="5 9" id="KW-0479">Metal-binding</keyword>
<dbReference type="PANTHER" id="PTHR46244">
    <property type="entry name" value="PHOSPHOENOLPYRUVATE-PROTEIN PHOSPHOTRANSFERASE"/>
    <property type="match status" value="1"/>
</dbReference>
<dbReference type="EMBL" id="JBHSXX010000001">
    <property type="protein sequence ID" value="MFC6868253.1"/>
    <property type="molecule type" value="Genomic_DNA"/>
</dbReference>
<dbReference type="SUPFAM" id="SSF47831">
    <property type="entry name" value="Enzyme I of the PEP:sugar phosphotransferase system HPr-binding (sub)domain"/>
    <property type="match status" value="1"/>
</dbReference>
<proteinExistence type="inferred from homology"/>
<comment type="function">
    <text evidence="9">General (non sugar-specific) component of the phosphoenolpyruvate-dependent sugar phosphotransferase system (sugar PTS). This major carbohydrate active-transport system catalyzes the phosphorylation of incoming sugar substrates concomitantly with their translocation across the cell membrane. Enzyme I transfers the phosphoryl group from phosphoenolpyruvate (PEP) to the phosphoryl carrier protein (HPr).</text>
</comment>
<keyword evidence="4 9" id="KW-0808">Transferase</keyword>
<name>A0ABW2C013_9PSEU</name>
<evidence type="ECO:0000256" key="6">
    <source>
        <dbReference type="ARBA" id="ARBA00022777"/>
    </source>
</evidence>
<comment type="similarity">
    <text evidence="2 9">Belongs to the PEP-utilizing enzyme family.</text>
</comment>
<comment type="cofactor">
    <cofactor evidence="1 9">
        <name>Mg(2+)</name>
        <dbReference type="ChEBI" id="CHEBI:18420"/>
    </cofactor>
</comment>
<evidence type="ECO:0000256" key="4">
    <source>
        <dbReference type="ARBA" id="ARBA00022679"/>
    </source>
</evidence>
<evidence type="ECO:0000256" key="3">
    <source>
        <dbReference type="ARBA" id="ARBA00016544"/>
    </source>
</evidence>
<feature type="domain" description="PEP-utilising enzyme C-terminal" evidence="11">
    <location>
        <begin position="251"/>
        <end position="519"/>
    </location>
</feature>
<dbReference type="PROSITE" id="PS00742">
    <property type="entry name" value="PEP_ENZYMES_2"/>
    <property type="match status" value="1"/>
</dbReference>
<feature type="domain" description="Phosphotransferase system enzyme I N-terminal" evidence="12">
    <location>
        <begin position="6"/>
        <end position="125"/>
    </location>
</feature>
<keyword evidence="9" id="KW-0813">Transport</keyword>
<evidence type="ECO:0000259" key="12">
    <source>
        <dbReference type="Pfam" id="PF05524"/>
    </source>
</evidence>
<keyword evidence="9" id="KW-0963">Cytoplasm</keyword>
<evidence type="ECO:0000259" key="10">
    <source>
        <dbReference type="Pfam" id="PF00391"/>
    </source>
</evidence>
<dbReference type="SUPFAM" id="SSF51621">
    <property type="entry name" value="Phosphoenolpyruvate/pyruvate domain"/>
    <property type="match status" value="1"/>
</dbReference>
<dbReference type="InterPro" id="IPR050499">
    <property type="entry name" value="PEP-utilizing_PTS_enzyme"/>
</dbReference>
<evidence type="ECO:0000256" key="1">
    <source>
        <dbReference type="ARBA" id="ARBA00001946"/>
    </source>
</evidence>
<comment type="subcellular location">
    <subcellularLocation>
        <location evidence="9">Cytoplasm</location>
    </subcellularLocation>
</comment>
<dbReference type="InterPro" id="IPR036618">
    <property type="entry name" value="PtsI_HPr-bd_sf"/>
</dbReference>
<evidence type="ECO:0000313" key="13">
    <source>
        <dbReference type="EMBL" id="MFC6868253.1"/>
    </source>
</evidence>
<dbReference type="Pfam" id="PF05524">
    <property type="entry name" value="PEP-utilisers_N"/>
    <property type="match status" value="1"/>
</dbReference>
<dbReference type="GO" id="GO:0008965">
    <property type="term" value="F:phosphoenolpyruvate-protein phosphotransferase activity"/>
    <property type="evidence" value="ECO:0007669"/>
    <property type="project" value="UniProtKB-EC"/>
</dbReference>
<protein>
    <recommendedName>
        <fullName evidence="3 9">Phosphoenolpyruvate-protein phosphotransferase</fullName>
        <ecNumber evidence="9">2.7.3.9</ecNumber>
    </recommendedName>
    <alternativeName>
        <fullName evidence="8 9">Phosphotransferase system, enzyme I</fullName>
    </alternativeName>
</protein>
<keyword evidence="6 9" id="KW-0418">Kinase</keyword>
<dbReference type="InterPro" id="IPR018274">
    <property type="entry name" value="PEP_util_AS"/>
</dbReference>
<keyword evidence="7 9" id="KW-0460">Magnesium</keyword>
<keyword evidence="9" id="KW-0762">Sugar transport</keyword>
<keyword evidence="14" id="KW-1185">Reference proteome</keyword>
<sequence>MTNRISGIGVSPGRVVGPAFRMVEAVSEPDAAAILAPSEREAEAARIAPAAARVAEELTARARRASGEAKDVLDATALMASDPALADAARAAVLDHGKTAPRAVWEAAEDVARTLTAAGGYLAERARDVRDVRDRIIAALDGTQAPGIPTHPEPFVLVARDLAPADTATLDAEAVLALVTEEGGPTSHTAILARALGLPAVVAARGITDLRDGTPVLVDGTDSVVVPDPAPDVPGDAPPAALPGPFAGHGQTSDGFPVALLANVGDPRSTSAAVDVGAEGIGLFRTEFCFLDRTEPPSFDEQVTAYRSVFSQFPERKVVVRTLDAGADKPLPFLTAQGEPNPALGVRGLRTARHTPSLLDDQLRAISAAALGTDAEVWVMAPMVATAIEAAAFAERARAHDLRTVGVMVEVPSAAVTADAVVAACDFVSIGTNDLAQYTLAADRQLGELAELTDPWQPALLQLVELIGAAGRRAGKPVGVCGEAASDPLLAAVLVGLGVTSLSMSARAIPAVAASLAAVSYDDCQHLARIAVEATDPADARRRARAALGT</sequence>
<evidence type="ECO:0000256" key="8">
    <source>
        <dbReference type="ARBA" id="ARBA00033235"/>
    </source>
</evidence>
<evidence type="ECO:0000313" key="14">
    <source>
        <dbReference type="Proteomes" id="UP001596337"/>
    </source>
</evidence>
<keyword evidence="9" id="KW-0598">Phosphotransferase system</keyword>
<dbReference type="InterPro" id="IPR015813">
    <property type="entry name" value="Pyrv/PenolPyrv_kinase-like_dom"/>
</dbReference>
<comment type="caution">
    <text evidence="13">The sequence shown here is derived from an EMBL/GenBank/DDBJ whole genome shotgun (WGS) entry which is preliminary data.</text>
</comment>
<dbReference type="EC" id="2.7.3.9" evidence="9"/>
<dbReference type="PANTHER" id="PTHR46244:SF3">
    <property type="entry name" value="PHOSPHOENOLPYRUVATE-PROTEIN PHOSPHOTRANSFERASE"/>
    <property type="match status" value="1"/>
</dbReference>
<evidence type="ECO:0000256" key="7">
    <source>
        <dbReference type="ARBA" id="ARBA00022842"/>
    </source>
</evidence>
<dbReference type="InterPro" id="IPR036637">
    <property type="entry name" value="Phosphohistidine_dom_sf"/>
</dbReference>
<feature type="domain" description="PEP-utilising enzyme mobile" evidence="10">
    <location>
        <begin position="152"/>
        <end position="221"/>
    </location>
</feature>
<dbReference type="InterPro" id="IPR040442">
    <property type="entry name" value="Pyrv_kinase-like_dom_sf"/>
</dbReference>
<dbReference type="Proteomes" id="UP001596337">
    <property type="component" value="Unassembled WGS sequence"/>
</dbReference>
<reference evidence="14" key="1">
    <citation type="journal article" date="2019" name="Int. J. Syst. Evol. Microbiol.">
        <title>The Global Catalogue of Microorganisms (GCM) 10K type strain sequencing project: providing services to taxonomists for standard genome sequencing and annotation.</title>
        <authorList>
            <consortium name="The Broad Institute Genomics Platform"/>
            <consortium name="The Broad Institute Genome Sequencing Center for Infectious Disease"/>
            <person name="Wu L."/>
            <person name="Ma J."/>
        </authorList>
    </citation>
    <scope>NUCLEOTIDE SEQUENCE [LARGE SCALE GENOMIC DNA]</scope>
    <source>
        <strain evidence="14">KCTC 32255</strain>
    </source>
</reference>
<evidence type="ECO:0000256" key="5">
    <source>
        <dbReference type="ARBA" id="ARBA00022723"/>
    </source>
</evidence>
<dbReference type="Pfam" id="PF02896">
    <property type="entry name" value="PEP-utilizers_C"/>
    <property type="match status" value="1"/>
</dbReference>
<comment type="catalytic activity">
    <reaction evidence="9">
        <text>L-histidyl-[protein] + phosphoenolpyruvate = N(pros)-phospho-L-histidyl-[protein] + pyruvate</text>
        <dbReference type="Rhea" id="RHEA:23880"/>
        <dbReference type="Rhea" id="RHEA-COMP:9745"/>
        <dbReference type="Rhea" id="RHEA-COMP:9746"/>
        <dbReference type="ChEBI" id="CHEBI:15361"/>
        <dbReference type="ChEBI" id="CHEBI:29979"/>
        <dbReference type="ChEBI" id="CHEBI:58702"/>
        <dbReference type="ChEBI" id="CHEBI:64837"/>
        <dbReference type="EC" id="2.7.3.9"/>
    </reaction>
</comment>
<dbReference type="PRINTS" id="PR01736">
    <property type="entry name" value="PHPHTRNFRASE"/>
</dbReference>
<gene>
    <name evidence="13" type="ORF">ACFQGD_14000</name>
</gene>
<dbReference type="InterPro" id="IPR008279">
    <property type="entry name" value="PEP-util_enz_mobile_dom"/>
</dbReference>
<dbReference type="InterPro" id="IPR000121">
    <property type="entry name" value="PEP_util_C"/>
</dbReference>
<dbReference type="Gene3D" id="1.10.274.10">
    <property type="entry name" value="PtsI, HPr-binding domain"/>
    <property type="match status" value="1"/>
</dbReference>
<dbReference type="PROSITE" id="PS00370">
    <property type="entry name" value="PEP_ENZYMES_PHOS_SITE"/>
    <property type="match status" value="1"/>
</dbReference>
<dbReference type="PIRSF" id="PIRSF000732">
    <property type="entry name" value="PTS_enzyme_I"/>
    <property type="match status" value="1"/>
</dbReference>
<dbReference type="SUPFAM" id="SSF52009">
    <property type="entry name" value="Phosphohistidine domain"/>
    <property type="match status" value="1"/>
</dbReference>
<dbReference type="Pfam" id="PF00391">
    <property type="entry name" value="PEP-utilizers"/>
    <property type="match status" value="1"/>
</dbReference>
<evidence type="ECO:0000256" key="9">
    <source>
        <dbReference type="PIRNR" id="PIRNR000732"/>
    </source>
</evidence>
<dbReference type="Gene3D" id="3.50.30.10">
    <property type="entry name" value="Phosphohistidine domain"/>
    <property type="match status" value="1"/>
</dbReference>
<dbReference type="RefSeq" id="WP_345398168.1">
    <property type="nucleotide sequence ID" value="NZ_BAABLA010000028.1"/>
</dbReference>
<accession>A0ABW2C013</accession>
<evidence type="ECO:0000259" key="11">
    <source>
        <dbReference type="Pfam" id="PF02896"/>
    </source>
</evidence>
<dbReference type="InterPro" id="IPR008731">
    <property type="entry name" value="PTS_EIN"/>
</dbReference>
<organism evidence="13 14">
    <name type="scientific">Haloechinothrix salitolerans</name>
    <dbReference type="NCBI Taxonomy" id="926830"/>
    <lineage>
        <taxon>Bacteria</taxon>
        <taxon>Bacillati</taxon>
        <taxon>Actinomycetota</taxon>
        <taxon>Actinomycetes</taxon>
        <taxon>Pseudonocardiales</taxon>
        <taxon>Pseudonocardiaceae</taxon>
        <taxon>Haloechinothrix</taxon>
    </lineage>
</organism>
<dbReference type="InterPro" id="IPR024692">
    <property type="entry name" value="PTS_EI"/>
</dbReference>
<dbReference type="InterPro" id="IPR023151">
    <property type="entry name" value="PEP_util_CS"/>
</dbReference>
<dbReference type="Gene3D" id="3.20.20.60">
    <property type="entry name" value="Phosphoenolpyruvate-binding domains"/>
    <property type="match status" value="1"/>
</dbReference>
<evidence type="ECO:0000256" key="2">
    <source>
        <dbReference type="ARBA" id="ARBA00007837"/>
    </source>
</evidence>